<feature type="region of interest" description="Disordered" evidence="1">
    <location>
        <begin position="1"/>
        <end position="31"/>
    </location>
</feature>
<dbReference type="GO" id="GO:0016757">
    <property type="term" value="F:glycosyltransferase activity"/>
    <property type="evidence" value="ECO:0007669"/>
    <property type="project" value="InterPro"/>
</dbReference>
<dbReference type="Pfam" id="PF04577">
    <property type="entry name" value="Glyco_transf_61"/>
    <property type="match status" value="1"/>
</dbReference>
<feature type="domain" description="Glycosyltransferase 61 catalytic" evidence="2">
    <location>
        <begin position="271"/>
        <end position="472"/>
    </location>
</feature>
<proteinExistence type="predicted"/>
<evidence type="ECO:0000256" key="1">
    <source>
        <dbReference type="SAM" id="MobiDB-lite"/>
    </source>
</evidence>
<evidence type="ECO:0000313" key="3">
    <source>
        <dbReference type="EMBL" id="CAE2262113.1"/>
    </source>
</evidence>
<protein>
    <recommendedName>
        <fullName evidence="2">Glycosyltransferase 61 catalytic domain-containing protein</fullName>
    </recommendedName>
</protein>
<dbReference type="AlphaFoldDB" id="A0A7S4JFL8"/>
<evidence type="ECO:0000259" key="2">
    <source>
        <dbReference type="Pfam" id="PF04577"/>
    </source>
</evidence>
<feature type="compositionally biased region" description="Polar residues" evidence="1">
    <location>
        <begin position="1"/>
        <end position="27"/>
    </location>
</feature>
<feature type="region of interest" description="Disordered" evidence="1">
    <location>
        <begin position="50"/>
        <end position="78"/>
    </location>
</feature>
<sequence>MAAETRQQQQPSRRLNGQGDQQGQWTPKGSGKRALASALLVAGAGSFLLSSSGGGRRMSAPPGTYPPLPRGGDANLTSMIACPPGMTYGLRPAEDPSATASASRGLRRLQAAVEGQEQQHGPVTFEMGCVATTYNDPEDGTCLNALPYGIMHDARPDEVQSYQEHHEGITKGAFSALHHSDWAEPEIATLPPGSKFANWDCRHHEDRCSGDRTVNGLSHIKGSAWTEDGEDAFVPSDRWAQHSHYERLAGGKITVLEGDVVAHTGHIPNNFGHILHDNLPTVAWLRSLVSPTATFLLPKTPKFQALVRFIDPEFTKRVYWYKPNEVIYVKDGTLTVSNQAHMMGRYGNTLWRYLRRWIAENHSERYPDEERTIVYYARGSIPDFEQDLNDAHASALTRHGRVLDPHHERDVMISIMGAMKRHGRTEKLVYFTGSDENGKTLSYEEQFDIFRRASTVIGPHGSGLANSIWTDPFPAGCERRVKMLEFIPARDSADVQILYNGYYWVMRGMPIEWHQVTYAANSTTDVTYIRLTDLENALDEMWGPKN</sequence>
<reference evidence="3" key="1">
    <citation type="submission" date="2021-01" db="EMBL/GenBank/DDBJ databases">
        <authorList>
            <person name="Corre E."/>
            <person name="Pelletier E."/>
            <person name="Niang G."/>
            <person name="Scheremetjew M."/>
            <person name="Finn R."/>
            <person name="Kale V."/>
            <person name="Holt S."/>
            <person name="Cochrane G."/>
            <person name="Meng A."/>
            <person name="Brown T."/>
            <person name="Cohen L."/>
        </authorList>
    </citation>
    <scope>NUCLEOTIDE SEQUENCE</scope>
    <source>
        <strain evidence="3">Isolate 1302-5</strain>
    </source>
</reference>
<name>A0A7S4JFL8_9STRA</name>
<dbReference type="InterPro" id="IPR049625">
    <property type="entry name" value="Glyco_transf_61_cat"/>
</dbReference>
<accession>A0A7S4JFL8</accession>
<organism evidence="3">
    <name type="scientific">Odontella aurita</name>
    <dbReference type="NCBI Taxonomy" id="265563"/>
    <lineage>
        <taxon>Eukaryota</taxon>
        <taxon>Sar</taxon>
        <taxon>Stramenopiles</taxon>
        <taxon>Ochrophyta</taxon>
        <taxon>Bacillariophyta</taxon>
        <taxon>Mediophyceae</taxon>
        <taxon>Biddulphiophycidae</taxon>
        <taxon>Eupodiscales</taxon>
        <taxon>Odontellaceae</taxon>
        <taxon>Odontella</taxon>
    </lineage>
</organism>
<gene>
    <name evidence="3" type="ORF">OAUR00152_LOCUS27355</name>
</gene>
<dbReference type="EMBL" id="HBKQ01039664">
    <property type="protein sequence ID" value="CAE2262113.1"/>
    <property type="molecule type" value="Transcribed_RNA"/>
</dbReference>